<dbReference type="PANTHER" id="PTHR48195:SF1">
    <property type="entry name" value="RIKEN CDNA 2410002F23 GENE"/>
    <property type="match status" value="1"/>
</dbReference>
<feature type="region of interest" description="Disordered" evidence="1">
    <location>
        <begin position="191"/>
        <end position="216"/>
    </location>
</feature>
<dbReference type="AlphaFoldDB" id="A0A663EYR4"/>
<name>A0A663EYR4_AQUCH</name>
<dbReference type="Ensembl" id="ENSACCT00020018303.1">
    <property type="protein sequence ID" value="ENSACCP00020017540.1"/>
    <property type="gene ID" value="ENSACCG00020012046.1"/>
</dbReference>
<dbReference type="GO" id="GO:0005794">
    <property type="term" value="C:Golgi apparatus"/>
    <property type="evidence" value="ECO:0007669"/>
    <property type="project" value="TreeGrafter"/>
</dbReference>
<organism evidence="2 3">
    <name type="scientific">Aquila chrysaetos chrysaetos</name>
    <dbReference type="NCBI Taxonomy" id="223781"/>
    <lineage>
        <taxon>Eukaryota</taxon>
        <taxon>Metazoa</taxon>
        <taxon>Chordata</taxon>
        <taxon>Craniata</taxon>
        <taxon>Vertebrata</taxon>
        <taxon>Euteleostomi</taxon>
        <taxon>Archelosauria</taxon>
        <taxon>Archosauria</taxon>
        <taxon>Dinosauria</taxon>
        <taxon>Saurischia</taxon>
        <taxon>Theropoda</taxon>
        <taxon>Coelurosauria</taxon>
        <taxon>Aves</taxon>
        <taxon>Neognathae</taxon>
        <taxon>Neoaves</taxon>
        <taxon>Telluraves</taxon>
        <taxon>Accipitrimorphae</taxon>
        <taxon>Accipitriformes</taxon>
        <taxon>Accipitridae</taxon>
        <taxon>Accipitrinae</taxon>
        <taxon>Aquila</taxon>
    </lineage>
</organism>
<reference evidence="2" key="1">
    <citation type="submission" date="2025-08" db="UniProtKB">
        <authorList>
            <consortium name="Ensembl"/>
        </authorList>
    </citation>
    <scope>IDENTIFICATION</scope>
</reference>
<proteinExistence type="predicted"/>
<evidence type="ECO:0000313" key="3">
    <source>
        <dbReference type="Proteomes" id="UP000472275"/>
    </source>
</evidence>
<accession>A0A663EYR4</accession>
<evidence type="ECO:0000313" key="2">
    <source>
        <dbReference type="Ensembl" id="ENSACCP00020017540.1"/>
    </source>
</evidence>
<sequence>YWHGFLQAWDSGAASIHLLIGEKNLLTKDNQIQQGYAQLQNIRGPDGQDIIAPTLHQWLRAAVLTAYAEPAKLVSSLRKWCTMEEGINLVQQMGMAHALVTGSNPDRVAVTSIKMQFLRGVPASLKPSIIPAATNAMGNIGTLADTLREIGAVISGPSIRVVNKGRPAKPKGVTTQVTRKQMRNNLVQTASIQKSQPPQPHHQFHAHPPPLPATSRQCTTWQIPKQQK</sequence>
<keyword evidence="3" id="KW-1185">Reference proteome</keyword>
<dbReference type="Proteomes" id="UP000472275">
    <property type="component" value="Unassembled WGS sequence"/>
</dbReference>
<dbReference type="PANTHER" id="PTHR48195">
    <property type="entry name" value="FRIEND VIRUS SUSCEPTIBILITY PROTEIN 1"/>
    <property type="match status" value="1"/>
</dbReference>
<dbReference type="InterPro" id="IPR053270">
    <property type="entry name" value="Fv1_restriction_factor"/>
</dbReference>
<dbReference type="GeneTree" id="ENSGT01030000235340"/>
<dbReference type="GO" id="GO:0009615">
    <property type="term" value="P:response to virus"/>
    <property type="evidence" value="ECO:0007669"/>
    <property type="project" value="TreeGrafter"/>
</dbReference>
<reference evidence="2" key="2">
    <citation type="submission" date="2025-09" db="UniProtKB">
        <authorList>
            <consortium name="Ensembl"/>
        </authorList>
    </citation>
    <scope>IDENTIFICATION</scope>
</reference>
<dbReference type="InParanoid" id="A0A663EYR4"/>
<protein>
    <submittedName>
        <fullName evidence="2">Uncharacterized protein</fullName>
    </submittedName>
</protein>
<evidence type="ECO:0000256" key="1">
    <source>
        <dbReference type="SAM" id="MobiDB-lite"/>
    </source>
</evidence>